<dbReference type="HOGENOM" id="CLU_144675_0_0_0"/>
<dbReference type="EMBL" id="CP001114">
    <property type="protein sequence ID" value="ACO46661.1"/>
    <property type="molecule type" value="Genomic_DNA"/>
</dbReference>
<proteinExistence type="predicted"/>
<feature type="transmembrane region" description="Helical" evidence="1">
    <location>
        <begin position="9"/>
        <end position="30"/>
    </location>
</feature>
<evidence type="ECO:0000256" key="1">
    <source>
        <dbReference type="SAM" id="Phobius"/>
    </source>
</evidence>
<dbReference type="AlphaFoldDB" id="C1CWU4"/>
<keyword evidence="3" id="KW-1185">Reference proteome</keyword>
<protein>
    <submittedName>
        <fullName evidence="2">Uncharacterized protein</fullName>
    </submittedName>
</protein>
<dbReference type="Proteomes" id="UP000002208">
    <property type="component" value="Chromosome"/>
</dbReference>
<evidence type="ECO:0000313" key="2">
    <source>
        <dbReference type="EMBL" id="ACO46661.1"/>
    </source>
</evidence>
<dbReference type="OrthoDB" id="70381at2"/>
<dbReference type="KEGG" id="ddr:Deide_16890"/>
<feature type="transmembrane region" description="Helical" evidence="1">
    <location>
        <begin position="68"/>
        <end position="85"/>
    </location>
</feature>
<keyword evidence="1" id="KW-0812">Transmembrane</keyword>
<accession>C1CWU4</accession>
<organism evidence="2 3">
    <name type="scientific">Deinococcus deserti (strain DSM 17065 / CIP 109153 / LMG 22923 / VCD115)</name>
    <dbReference type="NCBI Taxonomy" id="546414"/>
    <lineage>
        <taxon>Bacteria</taxon>
        <taxon>Thermotogati</taxon>
        <taxon>Deinococcota</taxon>
        <taxon>Deinococci</taxon>
        <taxon>Deinococcales</taxon>
        <taxon>Deinococcaceae</taxon>
        <taxon>Deinococcus</taxon>
    </lineage>
</organism>
<dbReference type="STRING" id="546414.Deide_16890"/>
<feature type="transmembrane region" description="Helical" evidence="1">
    <location>
        <begin position="97"/>
        <end position="116"/>
    </location>
</feature>
<gene>
    <name evidence="2" type="ordered locus">Deide_16890</name>
</gene>
<name>C1CWU4_DEIDV</name>
<keyword evidence="1" id="KW-0472">Membrane</keyword>
<reference evidence="2 3" key="1">
    <citation type="journal article" date="2009" name="PLoS Genet.">
        <title>Alliance of proteomics and genomics to unravel the specificities of Sahara bacterium Deinococcus deserti.</title>
        <authorList>
            <person name="de Groot A."/>
            <person name="Dulermo R."/>
            <person name="Ortet P."/>
            <person name="Blanchard L."/>
            <person name="Guerin P."/>
            <person name="Fernandez B."/>
            <person name="Vacherie B."/>
            <person name="Dossat C."/>
            <person name="Jolivet E."/>
            <person name="Siguier P."/>
            <person name="Chandler M."/>
            <person name="Barakat M."/>
            <person name="Dedieu A."/>
            <person name="Barbe V."/>
            <person name="Heulin T."/>
            <person name="Sommer S."/>
            <person name="Achouak W."/>
            <person name="Armengaud J."/>
        </authorList>
    </citation>
    <scope>NUCLEOTIDE SEQUENCE [LARGE SCALE GENOMIC DNA]</scope>
    <source>
        <strain evidence="3">DSM 17065 / CIP 109153 / LMG 22923 / VCD115</strain>
    </source>
</reference>
<evidence type="ECO:0000313" key="3">
    <source>
        <dbReference type="Proteomes" id="UP000002208"/>
    </source>
</evidence>
<keyword evidence="1" id="KW-1133">Transmembrane helix</keyword>
<dbReference type="PaxDb" id="546414-Deide_16890"/>
<feature type="transmembrane region" description="Helical" evidence="1">
    <location>
        <begin position="36"/>
        <end position="56"/>
    </location>
</feature>
<sequence length="121" mass="13407">MNSMLLRTALITGIVIGALNIVFAGLQYGFGTLPVWFYLAQLLLIPAMILPMRFFPQAAMTRDFARRAAMFGLGWAVPYAIYKFAGDVLNPNFNPAASLISYLVMVLVFAVLFATIRKPQN</sequence>